<sequence length="106" mass="11472">MTLAEYERMGSWIHDSGDDSSECSVDEIPITIYDAFSPGLTTFGDNITASSDGRASVLWTLQQLDELGLTDDVPVCRPPPASDHTLSLPNLSSSLPPPCTRRSLEC</sequence>
<dbReference type="VEuPathDB" id="FungiDB:PLEOSDRAFT_1088450"/>
<feature type="region of interest" description="Disordered" evidence="1">
    <location>
        <begin position="1"/>
        <end position="20"/>
    </location>
</feature>
<accession>A0A067P402</accession>
<evidence type="ECO:0000256" key="1">
    <source>
        <dbReference type="SAM" id="MobiDB-lite"/>
    </source>
</evidence>
<protein>
    <submittedName>
        <fullName evidence="2">Uncharacterized protein</fullName>
    </submittedName>
</protein>
<dbReference type="AlphaFoldDB" id="A0A067P402"/>
<organism evidence="2 3">
    <name type="scientific">Pleurotus ostreatus (strain PC15)</name>
    <name type="common">Oyster mushroom</name>
    <dbReference type="NCBI Taxonomy" id="1137138"/>
    <lineage>
        <taxon>Eukaryota</taxon>
        <taxon>Fungi</taxon>
        <taxon>Dikarya</taxon>
        <taxon>Basidiomycota</taxon>
        <taxon>Agaricomycotina</taxon>
        <taxon>Agaricomycetes</taxon>
        <taxon>Agaricomycetidae</taxon>
        <taxon>Agaricales</taxon>
        <taxon>Pleurotineae</taxon>
        <taxon>Pleurotaceae</taxon>
        <taxon>Pleurotus</taxon>
    </lineage>
</organism>
<dbReference type="HOGENOM" id="CLU_2224325_0_0_1"/>
<reference evidence="3" key="1">
    <citation type="journal article" date="2014" name="Proc. Natl. Acad. Sci. U.S.A.">
        <title>Extensive sampling of basidiomycete genomes demonstrates inadequacy of the white-rot/brown-rot paradigm for wood decay fungi.</title>
        <authorList>
            <person name="Riley R."/>
            <person name="Salamov A.A."/>
            <person name="Brown D.W."/>
            <person name="Nagy L.G."/>
            <person name="Floudas D."/>
            <person name="Held B.W."/>
            <person name="Levasseur A."/>
            <person name="Lombard V."/>
            <person name="Morin E."/>
            <person name="Otillar R."/>
            <person name="Lindquist E.A."/>
            <person name="Sun H."/>
            <person name="LaButti K.M."/>
            <person name="Schmutz J."/>
            <person name="Jabbour D."/>
            <person name="Luo H."/>
            <person name="Baker S.E."/>
            <person name="Pisabarro A.G."/>
            <person name="Walton J.D."/>
            <person name="Blanchette R.A."/>
            <person name="Henrissat B."/>
            <person name="Martin F."/>
            <person name="Cullen D."/>
            <person name="Hibbett D.S."/>
            <person name="Grigoriev I.V."/>
        </authorList>
    </citation>
    <scope>NUCLEOTIDE SEQUENCE [LARGE SCALE GENOMIC DNA]</scope>
    <source>
        <strain evidence="3">PC15</strain>
    </source>
</reference>
<gene>
    <name evidence="2" type="ORF">PLEOSDRAFT_1088450</name>
</gene>
<feature type="region of interest" description="Disordered" evidence="1">
    <location>
        <begin position="78"/>
        <end position="106"/>
    </location>
</feature>
<dbReference type="EMBL" id="KL198006">
    <property type="protein sequence ID" value="KDQ30611.1"/>
    <property type="molecule type" value="Genomic_DNA"/>
</dbReference>
<dbReference type="InParanoid" id="A0A067P402"/>
<dbReference type="Proteomes" id="UP000027073">
    <property type="component" value="Unassembled WGS sequence"/>
</dbReference>
<name>A0A067P402_PLEO1</name>
<proteinExistence type="predicted"/>
<evidence type="ECO:0000313" key="2">
    <source>
        <dbReference type="EMBL" id="KDQ30611.1"/>
    </source>
</evidence>
<evidence type="ECO:0000313" key="3">
    <source>
        <dbReference type="Proteomes" id="UP000027073"/>
    </source>
</evidence>